<reference evidence="1" key="2">
    <citation type="journal article" date="2023" name="Int. J. Syst. Evol. Microbiol.">
        <title>Streptomyces marispadix sp. nov., isolated from marine beach sediment of the Northern Coast of Portugal.</title>
        <authorList>
            <person name="dos Santos J.D.N."/>
            <person name="Vitorino I.R."/>
            <person name="Kallscheuer N."/>
            <person name="Srivastava A."/>
            <person name="Krautwurst S."/>
            <person name="Marz M."/>
            <person name="Jogler C."/>
            <person name="Lobo Da Cunha A."/>
            <person name="Catita J."/>
            <person name="Goncalves H."/>
            <person name="Gonzalez I."/>
            <person name="Reyes F."/>
            <person name="Lage O.M."/>
        </authorList>
    </citation>
    <scope>NUCLEOTIDE SEQUENCE</scope>
    <source>
        <strain evidence="1">M600PL45_2</strain>
    </source>
</reference>
<evidence type="ECO:0008006" key="3">
    <source>
        <dbReference type="Google" id="ProtNLM"/>
    </source>
</evidence>
<evidence type="ECO:0000313" key="2">
    <source>
        <dbReference type="Proteomes" id="UP001166784"/>
    </source>
</evidence>
<name>A0ABS9T3Y0_9ACTN</name>
<dbReference type="EMBL" id="JAKWJU010000002">
    <property type="protein sequence ID" value="MCH6163239.1"/>
    <property type="molecule type" value="Genomic_DNA"/>
</dbReference>
<protein>
    <recommendedName>
        <fullName evidence="3">TIGR02678 family protein</fullName>
    </recommendedName>
</protein>
<organism evidence="1 2">
    <name type="scientific">Streptomyces marispadix</name>
    <dbReference type="NCBI Taxonomy" id="2922868"/>
    <lineage>
        <taxon>Bacteria</taxon>
        <taxon>Bacillati</taxon>
        <taxon>Actinomycetota</taxon>
        <taxon>Actinomycetes</taxon>
        <taxon>Kitasatosporales</taxon>
        <taxon>Streptomycetaceae</taxon>
        <taxon>Streptomyces</taxon>
    </lineage>
</organism>
<comment type="caution">
    <text evidence="1">The sequence shown here is derived from an EMBL/GenBank/DDBJ whole genome shotgun (WGS) entry which is preliminary data.</text>
</comment>
<accession>A0ABS9T3Y0</accession>
<sequence length="412" mass="45892">MSTKTQTRTRAAKRLMPYPEERALEHTVHAMEAVPTRIHSVLLPVWCVEVEADVTEGEPYELIDRFLERGIAEAGLGTVDELAAFFALDPPLVGQAVRFLTAIGHVTDGGGRLLLTELGYRSVRDDVRYVVTRKDRRRLYFDAFGSRPLTRPYYDARKVAFLSGETLQEALERRDGPRLNMLSPTRDFRREALVELADSPERDRFNLPGRIDNPRALESAELVFLPAYLVRAVERGGRVRHFAYTPAGDEADPEITAACEAAPDVVSALEAEEVAAAREDFAAQAGRWLSKRNLADHRLTRTADGAWRVSLPGSSFGGDGSVPFAKLGSYVVLGTGFFQVWCREKRMRMLALVERINSYAGSRARLDPDVIRGRIDAISRQLELGTVDLDTVRRAAADAGRRELAAQLSRLL</sequence>
<evidence type="ECO:0000313" key="1">
    <source>
        <dbReference type="EMBL" id="MCH6163239.1"/>
    </source>
</evidence>
<dbReference type="Proteomes" id="UP001166784">
    <property type="component" value="Unassembled WGS sequence"/>
</dbReference>
<reference evidence="1" key="1">
    <citation type="submission" date="2022-03" db="EMBL/GenBank/DDBJ databases">
        <authorList>
            <person name="Santos J.D.N."/>
            <person name="Kallscheuer N."/>
            <person name="Jogler C."/>
            <person name="Lage O.M."/>
        </authorList>
    </citation>
    <scope>NUCLEOTIDE SEQUENCE</scope>
    <source>
        <strain evidence="1">M600PL45_2</strain>
    </source>
</reference>
<dbReference type="RefSeq" id="WP_241062068.1">
    <property type="nucleotide sequence ID" value="NZ_JAKWJU010000002.1"/>
</dbReference>
<keyword evidence="2" id="KW-1185">Reference proteome</keyword>
<proteinExistence type="predicted"/>
<gene>
    <name evidence="1" type="ORF">MMA15_23460</name>
</gene>